<feature type="transmembrane region" description="Helical" evidence="7">
    <location>
        <begin position="539"/>
        <end position="557"/>
    </location>
</feature>
<protein>
    <submittedName>
        <fullName evidence="8">Uncharacterized protein</fullName>
    </submittedName>
</protein>
<name>A0A8T2QL61_CERRI</name>
<evidence type="ECO:0000256" key="7">
    <source>
        <dbReference type="SAM" id="Phobius"/>
    </source>
</evidence>
<keyword evidence="4 7" id="KW-0812">Transmembrane</keyword>
<feature type="transmembrane region" description="Helical" evidence="7">
    <location>
        <begin position="666"/>
        <end position="690"/>
    </location>
</feature>
<feature type="transmembrane region" description="Helical" evidence="7">
    <location>
        <begin position="103"/>
        <end position="125"/>
    </location>
</feature>
<reference evidence="8" key="1">
    <citation type="submission" date="2021-08" db="EMBL/GenBank/DDBJ databases">
        <title>WGS assembly of Ceratopteris richardii.</title>
        <authorList>
            <person name="Marchant D.B."/>
            <person name="Chen G."/>
            <person name="Jenkins J."/>
            <person name="Shu S."/>
            <person name="Leebens-Mack J."/>
            <person name="Grimwood J."/>
            <person name="Schmutz J."/>
            <person name="Soltis P."/>
            <person name="Soltis D."/>
            <person name="Chen Z.-H."/>
        </authorList>
    </citation>
    <scope>NUCLEOTIDE SEQUENCE</scope>
    <source>
        <strain evidence="8">Whitten #5841</strain>
        <tissue evidence="8">Leaf</tissue>
    </source>
</reference>
<feature type="transmembrane region" description="Helical" evidence="7">
    <location>
        <begin position="595"/>
        <end position="612"/>
    </location>
</feature>
<feature type="transmembrane region" description="Helical" evidence="7">
    <location>
        <begin position="309"/>
        <end position="329"/>
    </location>
</feature>
<evidence type="ECO:0000313" key="8">
    <source>
        <dbReference type="EMBL" id="KAH7284398.1"/>
    </source>
</evidence>
<feature type="transmembrane region" description="Helical" evidence="7">
    <location>
        <begin position="418"/>
        <end position="441"/>
    </location>
</feature>
<keyword evidence="3" id="KW-0813">Transport</keyword>
<organism evidence="8 9">
    <name type="scientific">Ceratopteris richardii</name>
    <name type="common">Triangle waterfern</name>
    <dbReference type="NCBI Taxonomy" id="49495"/>
    <lineage>
        <taxon>Eukaryota</taxon>
        <taxon>Viridiplantae</taxon>
        <taxon>Streptophyta</taxon>
        <taxon>Embryophyta</taxon>
        <taxon>Tracheophyta</taxon>
        <taxon>Polypodiopsida</taxon>
        <taxon>Polypodiidae</taxon>
        <taxon>Polypodiales</taxon>
        <taxon>Pteridineae</taxon>
        <taxon>Pteridaceae</taxon>
        <taxon>Parkerioideae</taxon>
        <taxon>Ceratopteris</taxon>
    </lineage>
</organism>
<dbReference type="AlphaFoldDB" id="A0A8T2QL61"/>
<evidence type="ECO:0000256" key="1">
    <source>
        <dbReference type="ARBA" id="ARBA00004141"/>
    </source>
</evidence>
<keyword evidence="6 7" id="KW-0472">Membrane</keyword>
<dbReference type="PANTHER" id="PTHR31645">
    <property type="entry name" value="OLIGOPEPTIDE TRANSPORTER YGL114W-RELATED"/>
    <property type="match status" value="1"/>
</dbReference>
<feature type="transmembrane region" description="Helical" evidence="7">
    <location>
        <begin position="137"/>
        <end position="160"/>
    </location>
</feature>
<dbReference type="EMBL" id="CM035439">
    <property type="protein sequence ID" value="KAH7284397.1"/>
    <property type="molecule type" value="Genomic_DNA"/>
</dbReference>
<feature type="transmembrane region" description="Helical" evidence="7">
    <location>
        <begin position="473"/>
        <end position="491"/>
    </location>
</feature>
<gene>
    <name evidence="8" type="ORF">KP509_34G052800</name>
</gene>
<feature type="transmembrane region" description="Helical" evidence="7">
    <location>
        <begin position="73"/>
        <end position="91"/>
    </location>
</feature>
<dbReference type="NCBIfam" id="TIGR00728">
    <property type="entry name" value="OPT_sfam"/>
    <property type="match status" value="1"/>
</dbReference>
<comment type="similarity">
    <text evidence="2">Belongs to the YSL (TC 2.A.67.2) family.</text>
</comment>
<feature type="transmembrane region" description="Helical" evidence="7">
    <location>
        <begin position="497"/>
        <end position="518"/>
    </location>
</feature>
<evidence type="ECO:0000256" key="6">
    <source>
        <dbReference type="ARBA" id="ARBA00023136"/>
    </source>
</evidence>
<comment type="caution">
    <text evidence="8">The sequence shown here is derived from an EMBL/GenBank/DDBJ whole genome shotgun (WGS) entry which is preliminary data.</text>
</comment>
<dbReference type="Pfam" id="PF03169">
    <property type="entry name" value="OPT"/>
    <property type="match status" value="1"/>
</dbReference>
<evidence type="ECO:0000256" key="3">
    <source>
        <dbReference type="ARBA" id="ARBA00022448"/>
    </source>
</evidence>
<dbReference type="EMBL" id="CM035439">
    <property type="protein sequence ID" value="KAH7284398.1"/>
    <property type="molecule type" value="Genomic_DNA"/>
</dbReference>
<proteinExistence type="inferred from homology"/>
<dbReference type="GO" id="GO:0016020">
    <property type="term" value="C:membrane"/>
    <property type="evidence" value="ECO:0007669"/>
    <property type="project" value="UniProtKB-SubCell"/>
</dbReference>
<keyword evidence="9" id="KW-1185">Reference proteome</keyword>
<evidence type="ECO:0000313" key="9">
    <source>
        <dbReference type="Proteomes" id="UP000825935"/>
    </source>
</evidence>
<keyword evidence="5 7" id="KW-1133">Transmembrane helix</keyword>
<feature type="transmembrane region" description="Helical" evidence="7">
    <location>
        <begin position="447"/>
        <end position="466"/>
    </location>
</feature>
<dbReference type="OMA" id="FMPVPMA"/>
<dbReference type="PANTHER" id="PTHR31645:SF76">
    <property type="entry name" value="METAL-NICOTIANAMINE TRANSPORTER YSL8-RELATED"/>
    <property type="match status" value="1"/>
</dbReference>
<evidence type="ECO:0000256" key="5">
    <source>
        <dbReference type="ARBA" id="ARBA00022989"/>
    </source>
</evidence>
<feature type="transmembrane region" description="Helical" evidence="7">
    <location>
        <begin position="632"/>
        <end position="654"/>
    </location>
</feature>
<dbReference type="GO" id="GO:0035673">
    <property type="term" value="F:oligopeptide transmembrane transporter activity"/>
    <property type="evidence" value="ECO:0007669"/>
    <property type="project" value="InterPro"/>
</dbReference>
<comment type="subcellular location">
    <subcellularLocation>
        <location evidence="1">Membrane</location>
        <topology evidence="1">Multi-pass membrane protein</topology>
    </subcellularLocation>
</comment>
<sequence>MEKRMKPMSIECGHQCGCGCAHEKSTEAEDTRPGTRSVALGDGAGAHNLERSVEEIFSCTDVPPWWSQISFRGVAVSTALGSLFCIIVHKLSLTTGIIPSLHISAGLLSFFCVKTWLVVLSRLGIVSSPFTRQENTVIQTCIVACYGVAYSGGFSTYLLAMDQRTSDIVNGARMDAMKSVSDIKNPGLGWIIGYVFAASFLGLVAVVPLRKILIIDYKLTYPSGTATAVLINSFFTPQGFKQAQKQIKSLGQFFSISFFFSLFKWHFSGPNGSCGFDKFPSFGMKAYDNKFYFDFSMTYIGAGMICPHVVNFSLLFGGILSWGVIWPIMNRHAGDWFPVNATGSNLRGLYGYKVFIAIALILGDGIYNFLRVTFMTIAAVHSQHTKRANSLLKKNQNDEGDVSYDESIRTAFFLKDRIPFTVAGVSYVVLAAISLGVILQIFHEMKWYYVVLSYTVAPILGFCNAYGSGLTDWSLISSYGKLFLFIFSAWAGKNGGVIVGLVSCGLMMVIVSSAADLMQDFKTGYLTLASPRSMLASQVLGTVIGCIVAPATFWIFWKAFPVGEEDGEYPAPYAVIFREMAMLGVEGFSTLPKHCLLLAFLFFVLAIVINVVRNWVPERMAQFIPIPMAMALPFYIGSYFAMDMCIGSIIVYTWKKLNRREAEIRVPAVASGLMCGDGIWTLIAAILALAKRQPPICMYFFSSKTFASLNLPSY</sequence>
<dbReference type="InterPro" id="IPR004813">
    <property type="entry name" value="OPT"/>
</dbReference>
<dbReference type="Proteomes" id="UP000825935">
    <property type="component" value="Chromosome 34"/>
</dbReference>
<feature type="transmembrane region" description="Helical" evidence="7">
    <location>
        <begin position="349"/>
        <end position="370"/>
    </location>
</feature>
<evidence type="ECO:0000256" key="2">
    <source>
        <dbReference type="ARBA" id="ARBA00010276"/>
    </source>
</evidence>
<dbReference type="OrthoDB" id="627262at2759"/>
<dbReference type="InterPro" id="IPR045035">
    <property type="entry name" value="YSL-like"/>
</dbReference>
<accession>A0A8T2QL61</accession>
<evidence type="ECO:0000256" key="4">
    <source>
        <dbReference type="ARBA" id="ARBA00022692"/>
    </source>
</evidence>
<feature type="transmembrane region" description="Helical" evidence="7">
    <location>
        <begin position="187"/>
        <end position="209"/>
    </location>
</feature>